<sequence length="61" mass="6773">MPKRYILLLAALGLLFGVATAAPLPADTIRIERLPESGQLIPLYENWTIRAGGHYQLAPDW</sequence>
<gene>
    <name evidence="2" type="ORF">HBN54_001357</name>
</gene>
<keyword evidence="3" id="KW-1185">Reference proteome</keyword>
<comment type="caution">
    <text evidence="2">The sequence shown here is derived from an EMBL/GenBank/DDBJ whole genome shotgun (WGS) entry which is preliminary data.</text>
</comment>
<dbReference type="EMBL" id="JAAVTK010000003">
    <property type="protein sequence ID" value="NKI88764.1"/>
    <property type="molecule type" value="Genomic_DNA"/>
</dbReference>
<accession>A0ABX1HEW1</accession>
<reference evidence="2 3" key="1">
    <citation type="submission" date="2020-03" db="EMBL/GenBank/DDBJ databases">
        <title>Genomic Encyclopedia of Type Strains, Phase IV (KMG-V): Genome sequencing to study the core and pangenomes of soil and plant-associated prokaryotes.</title>
        <authorList>
            <person name="Whitman W."/>
        </authorList>
    </citation>
    <scope>NUCLEOTIDE SEQUENCE [LARGE SCALE GENOMIC DNA]</scope>
    <source>
        <strain evidence="2 3">1B</strain>
    </source>
</reference>
<dbReference type="Proteomes" id="UP000717634">
    <property type="component" value="Unassembled WGS sequence"/>
</dbReference>
<organism evidence="2 3">
    <name type="scientific">Hymenobacter artigasi</name>
    <dbReference type="NCBI Taxonomy" id="2719616"/>
    <lineage>
        <taxon>Bacteria</taxon>
        <taxon>Pseudomonadati</taxon>
        <taxon>Bacteroidota</taxon>
        <taxon>Cytophagia</taxon>
        <taxon>Cytophagales</taxon>
        <taxon>Hymenobacteraceae</taxon>
        <taxon>Hymenobacter</taxon>
    </lineage>
</organism>
<evidence type="ECO:0000256" key="1">
    <source>
        <dbReference type="SAM" id="SignalP"/>
    </source>
</evidence>
<proteinExistence type="predicted"/>
<evidence type="ECO:0000313" key="2">
    <source>
        <dbReference type="EMBL" id="NKI88764.1"/>
    </source>
</evidence>
<feature type="signal peptide" evidence="1">
    <location>
        <begin position="1"/>
        <end position="21"/>
    </location>
</feature>
<name>A0ABX1HEW1_9BACT</name>
<keyword evidence="1" id="KW-0732">Signal</keyword>
<feature type="chain" id="PRO_5045382159" evidence="1">
    <location>
        <begin position="22"/>
        <end position="61"/>
    </location>
</feature>
<dbReference type="RefSeq" id="WP_168672390.1">
    <property type="nucleotide sequence ID" value="NZ_JAAVTK010000003.1"/>
</dbReference>
<protein>
    <submittedName>
        <fullName evidence="2">Uncharacterized protein</fullName>
    </submittedName>
</protein>
<evidence type="ECO:0000313" key="3">
    <source>
        <dbReference type="Proteomes" id="UP000717634"/>
    </source>
</evidence>